<dbReference type="OrthoDB" id="5599524at2759"/>
<dbReference type="Proteomes" id="UP000245383">
    <property type="component" value="Unassembled WGS sequence"/>
</dbReference>
<sequence>MPASHDSEFSNTKKLLLSDSIENISKNLPTWFINSTKALNISEELGFLVEIVNILCYRLKKWTFEHFHSKPLSLHEQRGIYNIFCSKGWLIQIALKYRVRVVNRIDLLFRNSLVLVEELKDSTQADNELPHKFDLTQKVPLWQISTSSLPVYIQMELGLSKNKDYTDIDTVSELYSRFFLNDRTLQSFFLFDIFEYIIFSVIKSFGYEYNNNNEPFLGNNQKNNIANSLNSKGFIELATDYIDFLIPITISLNDDTPAPLNFGLEITTPAPTKKYNIKKEDNNSIFQFCDELCTLSLAKFTCEIIAAFWLPHASEPALLASSSLFASPTNDRDDIKFWNWKASNHQILGINCFRVLIERFSAAESWLELKELTDFDAIEFDKDSLDQIKLYEALYELVRKSSFSDAFSESIAWVFGSKAADVADMGSTIEIGSDTKMELQFINIFVDCWLDYILPWNRTSNSRYLSYSELNKKSNDTSANEISLSREWAYRIQRLSKIVVPQLYTPALSFFFNAVVPSFDLLATEPCYIHFDKSKRNYSEMENSLANQTKKSTFSDDPHPKFQKQDINQLFSSLNKKNESIDDNGIYNSTSPFKKAITVAESVKSKVSSTLGIHNNCTCFNNFDILSIILKVVLAIDSGYVKSMLASIEISEFKTFNMKPSNDSLMDTLWTRNILDEESTNQHYNINKINDNLTIFKDKEFGEFRLLDNDSKEKFALFYEIGFSYFIKKPFSWNSTCVDILNPQNTQGSEIATKFFYTVLSYYIPECLRLSLFISHTKIVTPLLLLLFEASQLSKNYSKSLKKAYTSNHKTDKNSNIINRQNNNISNLNKSNQGFITDASNIVSNFLNNLNIDSLLFTNINTVKPATEKFSDAKNKSMGYYSIYNRILYIVDQITLTFGVSPSELDFVMHIMLKKYKSIDSSKINLYNSLYVDLKDSQGDELATQYGEDGIDSRYNDVSYNKVNAITEGNVPLLEIRNRFDKSELQNQKYNNSLNTNSMNHLNLSSKVLPKPVELDEQIDMYRRPLYSQKGAIGYNIYNLNPVSPASYENEYLLSLTQTLDYVVNNSYQKGLDYLVFRSKDRQALKEVILKNDKKKLS</sequence>
<protein>
    <submittedName>
        <fullName evidence="1">Uncharacterized protein</fullName>
    </submittedName>
</protein>
<dbReference type="EMBL" id="MBFR01000148">
    <property type="protein sequence ID" value="PVU92831.1"/>
    <property type="molecule type" value="Genomic_DNA"/>
</dbReference>
<comment type="caution">
    <text evidence="1">The sequence shown here is derived from an EMBL/GenBank/DDBJ whole genome shotgun (WGS) entry which is preliminary data.</text>
</comment>
<keyword evidence="2" id="KW-1185">Reference proteome</keyword>
<evidence type="ECO:0000313" key="2">
    <source>
        <dbReference type="Proteomes" id="UP000245383"/>
    </source>
</evidence>
<name>A0A2T9YKG1_9FUNG</name>
<organism evidence="1 2">
    <name type="scientific">Smittium simulii</name>
    <dbReference type="NCBI Taxonomy" id="133385"/>
    <lineage>
        <taxon>Eukaryota</taxon>
        <taxon>Fungi</taxon>
        <taxon>Fungi incertae sedis</taxon>
        <taxon>Zoopagomycota</taxon>
        <taxon>Kickxellomycotina</taxon>
        <taxon>Harpellomycetes</taxon>
        <taxon>Harpellales</taxon>
        <taxon>Legeriomycetaceae</taxon>
        <taxon>Smittium</taxon>
    </lineage>
</organism>
<accession>A0A2T9YKG1</accession>
<evidence type="ECO:0000313" key="1">
    <source>
        <dbReference type="EMBL" id="PVU92831.1"/>
    </source>
</evidence>
<proteinExistence type="predicted"/>
<reference evidence="1 2" key="1">
    <citation type="journal article" date="2018" name="MBio">
        <title>Comparative Genomics Reveals the Core Gene Toolbox for the Fungus-Insect Symbiosis.</title>
        <authorList>
            <person name="Wang Y."/>
            <person name="Stata M."/>
            <person name="Wang W."/>
            <person name="Stajich J.E."/>
            <person name="White M.M."/>
            <person name="Moncalvo J.M."/>
        </authorList>
    </citation>
    <scope>NUCLEOTIDE SEQUENCE [LARGE SCALE GENOMIC DNA]</scope>
    <source>
        <strain evidence="1 2">SWE-8-4</strain>
    </source>
</reference>
<gene>
    <name evidence="1" type="ORF">BB561_003593</name>
</gene>
<dbReference type="AlphaFoldDB" id="A0A2T9YKG1"/>